<dbReference type="EMBL" id="CAMXCT020001031">
    <property type="protein sequence ID" value="CAL1139327.1"/>
    <property type="molecule type" value="Genomic_DNA"/>
</dbReference>
<reference evidence="3" key="2">
    <citation type="submission" date="2024-04" db="EMBL/GenBank/DDBJ databases">
        <authorList>
            <person name="Chen Y."/>
            <person name="Shah S."/>
            <person name="Dougan E. K."/>
            <person name="Thang M."/>
            <person name="Chan C."/>
        </authorList>
    </citation>
    <scope>NUCLEOTIDE SEQUENCE [LARGE SCALE GENOMIC DNA]</scope>
</reference>
<dbReference type="AlphaFoldDB" id="A0A9P1C5N2"/>
<evidence type="ECO:0000313" key="3">
    <source>
        <dbReference type="EMBL" id="CAL1139327.1"/>
    </source>
</evidence>
<organism evidence="2">
    <name type="scientific">Cladocopium goreaui</name>
    <dbReference type="NCBI Taxonomy" id="2562237"/>
    <lineage>
        <taxon>Eukaryota</taxon>
        <taxon>Sar</taxon>
        <taxon>Alveolata</taxon>
        <taxon>Dinophyceae</taxon>
        <taxon>Suessiales</taxon>
        <taxon>Symbiodiniaceae</taxon>
        <taxon>Cladocopium</taxon>
    </lineage>
</organism>
<evidence type="ECO:0000256" key="1">
    <source>
        <dbReference type="SAM" id="SignalP"/>
    </source>
</evidence>
<name>A0A9P1C5N2_9DINO</name>
<dbReference type="EMBL" id="CAMXCT030001031">
    <property type="protein sequence ID" value="CAL4773264.1"/>
    <property type="molecule type" value="Genomic_DNA"/>
</dbReference>
<gene>
    <name evidence="2" type="ORF">C1SCF055_LOCUS13339</name>
</gene>
<evidence type="ECO:0000313" key="2">
    <source>
        <dbReference type="EMBL" id="CAI3985952.1"/>
    </source>
</evidence>
<dbReference type="OrthoDB" id="434767at2759"/>
<comment type="caution">
    <text evidence="2">The sequence shown here is derived from an EMBL/GenBank/DDBJ whole genome shotgun (WGS) entry which is preliminary data.</text>
</comment>
<sequence length="586" mass="65819">MIVFLHIAGLALVSANQEAIFPWHKKPAKTPPFDPKEFEAKVDRTVGKLLFENKLADHTLYSGVAGGNQFATIWVRDFCHATGGLLLKPSWRIGSKDVPSKQIVLSTLKEILSLIHDGQDDSKIKIPRALDSLGAHEDLLTFKVLKGGADLKKKVVWPFGEKDPGVGMQKFPHGKMYGYFKGEAGASETCDAGYLLILAFTRVAPLLNDTELTDFLQSSKDKLKKAIDFYSSAHRWETRNDKWYFNQTAWSEWKDSVKQEGISSYSNLQLVEALTKLIKLMKNDNRVAGALAEAKLFGPRFGSTGPQKLGDGSNGQYDALLGHLHDWTMDVYDYFHDNSTGLLRELDSHKDKELLKISHIDANLQWLETNEHSQEAQKLISLSKISEAFVQRNHGGGLRTLHGINTLGWPQKEVSPGKSVIGLYQYHGTFAWSWWTCWFAEIAAKESNTELAQELLQFIWRTQYDSALGDQKFSNYISEVYSNTHIVHTIGYVSETPFLWGSSYCVRAIEALKQTQAATTATPAALEEEGQLKHEVNQVNNTALFENAEAESEPKQRLSRRFSLRSNAKLEATLQGSDEAMFLQEL</sequence>
<keyword evidence="1" id="KW-0732">Signal</keyword>
<evidence type="ECO:0000313" key="4">
    <source>
        <dbReference type="Proteomes" id="UP001152797"/>
    </source>
</evidence>
<feature type="signal peptide" evidence="1">
    <location>
        <begin position="1"/>
        <end position="15"/>
    </location>
</feature>
<proteinExistence type="predicted"/>
<dbReference type="Proteomes" id="UP001152797">
    <property type="component" value="Unassembled WGS sequence"/>
</dbReference>
<dbReference type="GO" id="GO:0005975">
    <property type="term" value="P:carbohydrate metabolic process"/>
    <property type="evidence" value="ECO:0007669"/>
    <property type="project" value="InterPro"/>
</dbReference>
<feature type="chain" id="PRO_5043270132" evidence="1">
    <location>
        <begin position="16"/>
        <end position="586"/>
    </location>
</feature>
<dbReference type="SUPFAM" id="SSF48208">
    <property type="entry name" value="Six-hairpin glycosidases"/>
    <property type="match status" value="1"/>
</dbReference>
<reference evidence="2" key="1">
    <citation type="submission" date="2022-10" db="EMBL/GenBank/DDBJ databases">
        <authorList>
            <person name="Chen Y."/>
            <person name="Dougan E. K."/>
            <person name="Chan C."/>
            <person name="Rhodes N."/>
            <person name="Thang M."/>
        </authorList>
    </citation>
    <scope>NUCLEOTIDE SEQUENCE</scope>
</reference>
<accession>A0A9P1C5N2</accession>
<keyword evidence="4" id="KW-1185">Reference proteome</keyword>
<dbReference type="EMBL" id="CAMXCT010001031">
    <property type="protein sequence ID" value="CAI3985952.1"/>
    <property type="molecule type" value="Genomic_DNA"/>
</dbReference>
<protein>
    <submittedName>
        <fullName evidence="2">Uncharacterized protein</fullName>
    </submittedName>
</protein>
<dbReference type="InterPro" id="IPR008928">
    <property type="entry name" value="6-hairpin_glycosidase_sf"/>
</dbReference>